<evidence type="ECO:0000313" key="1">
    <source>
        <dbReference type="EMBL" id="GBP71115.1"/>
    </source>
</evidence>
<comment type="caution">
    <text evidence="1">The sequence shown here is derived from an EMBL/GenBank/DDBJ whole genome shotgun (WGS) entry which is preliminary data.</text>
</comment>
<keyword evidence="2" id="KW-1185">Reference proteome</keyword>
<name>A0A4C1Y9J4_EUMVA</name>
<evidence type="ECO:0000313" key="2">
    <source>
        <dbReference type="Proteomes" id="UP000299102"/>
    </source>
</evidence>
<dbReference type="EMBL" id="BGZK01001097">
    <property type="protein sequence ID" value="GBP71115.1"/>
    <property type="molecule type" value="Genomic_DNA"/>
</dbReference>
<dbReference type="Proteomes" id="UP000299102">
    <property type="component" value="Unassembled WGS sequence"/>
</dbReference>
<reference evidence="1 2" key="1">
    <citation type="journal article" date="2019" name="Commun. Biol.">
        <title>The bagworm genome reveals a unique fibroin gene that provides high tensile strength.</title>
        <authorList>
            <person name="Kono N."/>
            <person name="Nakamura H."/>
            <person name="Ohtoshi R."/>
            <person name="Tomita M."/>
            <person name="Numata K."/>
            <person name="Arakawa K."/>
        </authorList>
    </citation>
    <scope>NUCLEOTIDE SEQUENCE [LARGE SCALE GENOMIC DNA]</scope>
</reference>
<protein>
    <submittedName>
        <fullName evidence="1">Uncharacterized protein</fullName>
    </submittedName>
</protein>
<accession>A0A4C1Y9J4</accession>
<sequence length="105" mass="11405">MPDLGLNGRGDGTKVTIITRSSRCRYYISVGESGRCRYPLTGPLSYKSPASGGSAADNFPAKTLPRIKTGLRAPPGQPIRTICDLTRSEYSHAEKLLLFSSIRTM</sequence>
<gene>
    <name evidence="1" type="ORF">EVAR_53395_1</name>
</gene>
<proteinExistence type="predicted"/>
<dbReference type="AlphaFoldDB" id="A0A4C1Y9J4"/>
<organism evidence="1 2">
    <name type="scientific">Eumeta variegata</name>
    <name type="common">Bagworm moth</name>
    <name type="synonym">Eumeta japonica</name>
    <dbReference type="NCBI Taxonomy" id="151549"/>
    <lineage>
        <taxon>Eukaryota</taxon>
        <taxon>Metazoa</taxon>
        <taxon>Ecdysozoa</taxon>
        <taxon>Arthropoda</taxon>
        <taxon>Hexapoda</taxon>
        <taxon>Insecta</taxon>
        <taxon>Pterygota</taxon>
        <taxon>Neoptera</taxon>
        <taxon>Endopterygota</taxon>
        <taxon>Lepidoptera</taxon>
        <taxon>Glossata</taxon>
        <taxon>Ditrysia</taxon>
        <taxon>Tineoidea</taxon>
        <taxon>Psychidae</taxon>
        <taxon>Oiketicinae</taxon>
        <taxon>Eumeta</taxon>
    </lineage>
</organism>